<dbReference type="GO" id="GO:0003676">
    <property type="term" value="F:nucleic acid binding"/>
    <property type="evidence" value="ECO:0007669"/>
    <property type="project" value="InterPro"/>
</dbReference>
<dbReference type="SUPFAM" id="SSF53098">
    <property type="entry name" value="Ribonuclease H-like"/>
    <property type="match status" value="1"/>
</dbReference>
<accession>A0A8B6FYH1</accession>
<protein>
    <recommendedName>
        <fullName evidence="1">Integrase catalytic domain-containing protein</fullName>
    </recommendedName>
</protein>
<evidence type="ECO:0000259" key="1">
    <source>
        <dbReference type="PROSITE" id="PS50994"/>
    </source>
</evidence>
<dbReference type="PANTHER" id="PTHR37984:SF5">
    <property type="entry name" value="PROTEIN NYNRIN-LIKE"/>
    <property type="match status" value="1"/>
</dbReference>
<dbReference type="InterPro" id="IPR012337">
    <property type="entry name" value="RNaseH-like_sf"/>
</dbReference>
<dbReference type="Proteomes" id="UP000596742">
    <property type="component" value="Unassembled WGS sequence"/>
</dbReference>
<organism evidence="2 3">
    <name type="scientific">Mytilus galloprovincialis</name>
    <name type="common">Mediterranean mussel</name>
    <dbReference type="NCBI Taxonomy" id="29158"/>
    <lineage>
        <taxon>Eukaryota</taxon>
        <taxon>Metazoa</taxon>
        <taxon>Spiralia</taxon>
        <taxon>Lophotrochozoa</taxon>
        <taxon>Mollusca</taxon>
        <taxon>Bivalvia</taxon>
        <taxon>Autobranchia</taxon>
        <taxon>Pteriomorphia</taxon>
        <taxon>Mytilida</taxon>
        <taxon>Mytiloidea</taxon>
        <taxon>Mytilidae</taxon>
        <taxon>Mytilinae</taxon>
        <taxon>Mytilus</taxon>
    </lineage>
</organism>
<proteinExistence type="predicted"/>
<keyword evidence="3" id="KW-1185">Reference proteome</keyword>
<dbReference type="InterPro" id="IPR036397">
    <property type="entry name" value="RNaseH_sf"/>
</dbReference>
<dbReference type="OrthoDB" id="10057092at2759"/>
<evidence type="ECO:0000313" key="3">
    <source>
        <dbReference type="Proteomes" id="UP000596742"/>
    </source>
</evidence>
<reference evidence="2" key="1">
    <citation type="submission" date="2018-11" db="EMBL/GenBank/DDBJ databases">
        <authorList>
            <person name="Alioto T."/>
            <person name="Alioto T."/>
        </authorList>
    </citation>
    <scope>NUCLEOTIDE SEQUENCE</scope>
</reference>
<feature type="domain" description="Integrase catalytic" evidence="1">
    <location>
        <begin position="1"/>
        <end position="94"/>
    </location>
</feature>
<dbReference type="PROSITE" id="PS50994">
    <property type="entry name" value="INTEGRASE"/>
    <property type="match status" value="1"/>
</dbReference>
<evidence type="ECO:0000313" key="2">
    <source>
        <dbReference type="EMBL" id="VDI55684.1"/>
    </source>
</evidence>
<dbReference type="PANTHER" id="PTHR37984">
    <property type="entry name" value="PROTEIN CBG26694"/>
    <property type="match status" value="1"/>
</dbReference>
<dbReference type="EMBL" id="UYJE01007523">
    <property type="protein sequence ID" value="VDI55684.1"/>
    <property type="molecule type" value="Genomic_DNA"/>
</dbReference>
<dbReference type="AlphaFoldDB" id="A0A8B6FYH1"/>
<gene>
    <name evidence="2" type="ORF">MGAL_10B093791</name>
</gene>
<dbReference type="InterPro" id="IPR001584">
    <property type="entry name" value="Integrase_cat-core"/>
</dbReference>
<dbReference type="Pfam" id="PF00665">
    <property type="entry name" value="rve"/>
    <property type="match status" value="1"/>
</dbReference>
<comment type="caution">
    <text evidence="2">The sequence shown here is derived from an EMBL/GenBank/DDBJ whole genome shotgun (WGS) entry which is preliminary data.</text>
</comment>
<dbReference type="InterPro" id="IPR050951">
    <property type="entry name" value="Retrovirus_Pol_polyprotein"/>
</dbReference>
<sequence>MNKMFLVIVDAYSKWIDIHIMSSTTSEATVDKLKQTFATHGLCDLIITDNGTAFTSREFAEFIRVNGIKHRTTAPWHPASNGCAERAVQTFKEE</sequence>
<dbReference type="GO" id="GO:0015074">
    <property type="term" value="P:DNA integration"/>
    <property type="evidence" value="ECO:0007669"/>
    <property type="project" value="InterPro"/>
</dbReference>
<name>A0A8B6FYH1_MYTGA</name>
<dbReference type="Gene3D" id="3.30.420.10">
    <property type="entry name" value="Ribonuclease H-like superfamily/Ribonuclease H"/>
    <property type="match status" value="1"/>
</dbReference>